<dbReference type="EMBL" id="LAZR01033567">
    <property type="protein sequence ID" value="KKL47721.1"/>
    <property type="molecule type" value="Genomic_DNA"/>
</dbReference>
<gene>
    <name evidence="1" type="ORF">LCGC14_2332750</name>
</gene>
<accession>A0A0F9D1U5</accession>
<sequence length="63" mass="7234">MFRCKHESRVDAEFTLAETGTVHGQKAEVTITRPVYICRKCRVLFSPIEEETVKVHGSIKSQR</sequence>
<protein>
    <submittedName>
        <fullName evidence="1">Uncharacterized protein</fullName>
    </submittedName>
</protein>
<comment type="caution">
    <text evidence="1">The sequence shown here is derived from an EMBL/GenBank/DDBJ whole genome shotgun (WGS) entry which is preliminary data.</text>
</comment>
<organism evidence="1">
    <name type="scientific">marine sediment metagenome</name>
    <dbReference type="NCBI Taxonomy" id="412755"/>
    <lineage>
        <taxon>unclassified sequences</taxon>
        <taxon>metagenomes</taxon>
        <taxon>ecological metagenomes</taxon>
    </lineage>
</organism>
<name>A0A0F9D1U5_9ZZZZ</name>
<reference evidence="1" key="1">
    <citation type="journal article" date="2015" name="Nature">
        <title>Complex archaea that bridge the gap between prokaryotes and eukaryotes.</title>
        <authorList>
            <person name="Spang A."/>
            <person name="Saw J.H."/>
            <person name="Jorgensen S.L."/>
            <person name="Zaremba-Niedzwiedzka K."/>
            <person name="Martijn J."/>
            <person name="Lind A.E."/>
            <person name="van Eijk R."/>
            <person name="Schleper C."/>
            <person name="Guy L."/>
            <person name="Ettema T.J."/>
        </authorList>
    </citation>
    <scope>NUCLEOTIDE SEQUENCE</scope>
</reference>
<evidence type="ECO:0000313" key="1">
    <source>
        <dbReference type="EMBL" id="KKL47721.1"/>
    </source>
</evidence>
<dbReference type="AlphaFoldDB" id="A0A0F9D1U5"/>
<proteinExistence type="predicted"/>